<dbReference type="InterPro" id="IPR056591">
    <property type="entry name" value="ELP3-like_N"/>
</dbReference>
<proteinExistence type="predicted"/>
<sequence>MKKKDDASSNQIMSTSLRNLCYNHTERQMKKFNFSRACSEISESLLQIVEPTKSQAKSEIKRVCSKYSLDRIPKNYEILATVNGRSYEKLQHVLLKNP</sequence>
<dbReference type="EMBL" id="KF901195">
    <property type="protein sequence ID" value="AIF21680.1"/>
    <property type="molecule type" value="Genomic_DNA"/>
</dbReference>
<dbReference type="AlphaFoldDB" id="A0A075I1L8"/>
<name>A0A075I1L8_9ARCH</name>
<evidence type="ECO:0000313" key="2">
    <source>
        <dbReference type="EMBL" id="AIF21680.1"/>
    </source>
</evidence>
<dbReference type="EC" id="2.3.1.48" evidence="2"/>
<dbReference type="GO" id="GO:0061733">
    <property type="term" value="F:protein-lysine-acetyltransferase activity"/>
    <property type="evidence" value="ECO:0007669"/>
    <property type="project" value="UniProtKB-EC"/>
</dbReference>
<accession>A0A075I1L8</accession>
<gene>
    <name evidence="2" type="primary">KAT9</name>
</gene>
<feature type="domain" description="ELP3-like N-terminal" evidence="1">
    <location>
        <begin position="34"/>
        <end position="98"/>
    </location>
</feature>
<dbReference type="Pfam" id="PF23613">
    <property type="entry name" value="ELP3_N"/>
    <property type="match status" value="1"/>
</dbReference>
<evidence type="ECO:0000259" key="1">
    <source>
        <dbReference type="Pfam" id="PF23613"/>
    </source>
</evidence>
<reference evidence="2" key="1">
    <citation type="journal article" date="2014" name="Genome Biol. Evol.">
        <title>Pangenome evidence for extensive interdomain horizontal transfer affecting lineage core and shell genes in uncultured planktonic thaumarchaeota and euryarchaeota.</title>
        <authorList>
            <person name="Deschamps P."/>
            <person name="Zivanovic Y."/>
            <person name="Moreira D."/>
            <person name="Rodriguez-Valera F."/>
            <person name="Lopez-Garcia P."/>
        </authorList>
    </citation>
    <scope>NUCLEOTIDE SEQUENCE</scope>
</reference>
<organism evidence="2">
    <name type="scientific">uncultured marine thaumarchaeote SAT1000_05_G10</name>
    <dbReference type="NCBI Taxonomy" id="1456358"/>
    <lineage>
        <taxon>Archaea</taxon>
        <taxon>Nitrososphaerota</taxon>
        <taxon>environmental samples</taxon>
    </lineage>
</organism>
<protein>
    <submittedName>
        <fullName evidence="2">Histone acetyltransferase ELP3 family protein (KAT9)</fullName>
        <ecNumber evidence="2">2.3.1.48</ecNumber>
    </submittedName>
</protein>
<keyword evidence="2" id="KW-0012">Acyltransferase</keyword>
<keyword evidence="2" id="KW-0808">Transferase</keyword>